<dbReference type="Gene3D" id="3.20.20.140">
    <property type="entry name" value="Metal-dependent hydrolases"/>
    <property type="match status" value="1"/>
</dbReference>
<dbReference type="InterPro" id="IPR050138">
    <property type="entry name" value="DHOase/Allantoinase_Hydrolase"/>
</dbReference>
<dbReference type="GO" id="GO:0004151">
    <property type="term" value="F:dihydroorotase activity"/>
    <property type="evidence" value="ECO:0007669"/>
    <property type="project" value="InterPro"/>
</dbReference>
<accession>A0A562SXI2</accession>
<dbReference type="PANTHER" id="PTHR43668">
    <property type="entry name" value="ALLANTOINASE"/>
    <property type="match status" value="1"/>
</dbReference>
<gene>
    <name evidence="3" type="ORF">IQ13_0612</name>
</gene>
<dbReference type="InterPro" id="IPR024403">
    <property type="entry name" value="DHOase_cat"/>
</dbReference>
<evidence type="ECO:0000259" key="2">
    <source>
        <dbReference type="Pfam" id="PF12890"/>
    </source>
</evidence>
<dbReference type="InterPro" id="IPR032466">
    <property type="entry name" value="Metal_Hydrolase"/>
</dbReference>
<dbReference type="SUPFAM" id="SSF51338">
    <property type="entry name" value="Composite domain of metallo-dependent hydrolases"/>
    <property type="match status" value="1"/>
</dbReference>
<dbReference type="RefSeq" id="WP_144884353.1">
    <property type="nucleotide sequence ID" value="NZ_VLLE01000002.1"/>
</dbReference>
<dbReference type="SUPFAM" id="SSF51556">
    <property type="entry name" value="Metallo-dependent hydrolases"/>
    <property type="match status" value="1"/>
</dbReference>
<sequence length="421" mass="45908">MTILIRQAHIIDPLSPFHKSTQDVFIDNGRISKIGTLANQEADQVIEANNLHLSPGWVDVFAHFCDPGFEFKETLETGIAAAAAGGFTEVLLLPNTNPVVTGKSQVEYMVQKAKHSMVSVHPLGAVTKQTEGKELAEMYDMKAAGAAAFTDGLHPVQSAGLLLKALQYVKAFDGTIIQIPDDKTIGTYGLMNEGIISTRLGLPGKPILAEEIQVARDIKLARYAESKLHFTGITSPKSIDYINRAKQSGAAISCSVTPAHLYFTDEDLQTYDTNLKLYPPVRTAVERNALREAVLNGGVDCITTHHEPHEYDSKICEFEYAKPGMIGLETCYGVMGAVFGDALSAERWVELASSNPRKLMQLSQPVIKEGEVANVTLFEPLATYVFTEDAIRSKSKNSAFVGKELKGKVIGIINNNQLKLN</sequence>
<evidence type="ECO:0000256" key="1">
    <source>
        <dbReference type="ARBA" id="ARBA00022975"/>
    </source>
</evidence>
<evidence type="ECO:0000313" key="3">
    <source>
        <dbReference type="EMBL" id="TWI85450.1"/>
    </source>
</evidence>
<reference evidence="3 4" key="1">
    <citation type="journal article" date="2015" name="Stand. Genomic Sci.">
        <title>Genomic Encyclopedia of Bacterial and Archaeal Type Strains, Phase III: the genomes of soil and plant-associated and newly described type strains.</title>
        <authorList>
            <person name="Whitman W.B."/>
            <person name="Woyke T."/>
            <person name="Klenk H.P."/>
            <person name="Zhou Y."/>
            <person name="Lilburn T.G."/>
            <person name="Beck B.J."/>
            <person name="De Vos P."/>
            <person name="Vandamme P."/>
            <person name="Eisen J.A."/>
            <person name="Garrity G."/>
            <person name="Hugenholtz P."/>
            <person name="Kyrpides N.C."/>
        </authorList>
    </citation>
    <scope>NUCLEOTIDE SEQUENCE [LARGE SCALE GENOMIC DNA]</scope>
    <source>
        <strain evidence="3 4">CGMCC 1.7271</strain>
    </source>
</reference>
<feature type="domain" description="Dihydroorotase catalytic" evidence="2">
    <location>
        <begin position="54"/>
        <end position="235"/>
    </location>
</feature>
<dbReference type="PANTHER" id="PTHR43668:SF2">
    <property type="entry name" value="ALLANTOINASE"/>
    <property type="match status" value="1"/>
</dbReference>
<dbReference type="GO" id="GO:0046872">
    <property type="term" value="F:metal ion binding"/>
    <property type="evidence" value="ECO:0007669"/>
    <property type="project" value="InterPro"/>
</dbReference>
<keyword evidence="1" id="KW-0665">Pyrimidine biosynthesis</keyword>
<dbReference type="GO" id="GO:0006145">
    <property type="term" value="P:purine nucleobase catabolic process"/>
    <property type="evidence" value="ECO:0007669"/>
    <property type="project" value="TreeGrafter"/>
</dbReference>
<comment type="caution">
    <text evidence="3">The sequence shown here is derived from an EMBL/GenBank/DDBJ whole genome shotgun (WGS) entry which is preliminary data.</text>
</comment>
<dbReference type="NCBIfam" id="TIGR00857">
    <property type="entry name" value="pyrC_multi"/>
    <property type="match status" value="1"/>
</dbReference>
<dbReference type="GO" id="GO:0006221">
    <property type="term" value="P:pyrimidine nucleotide biosynthetic process"/>
    <property type="evidence" value="ECO:0007669"/>
    <property type="project" value="UniProtKB-KW"/>
</dbReference>
<dbReference type="OrthoDB" id="9765462at2"/>
<dbReference type="InterPro" id="IPR011059">
    <property type="entry name" value="Metal-dep_hydrolase_composite"/>
</dbReference>
<dbReference type="GO" id="GO:0004038">
    <property type="term" value="F:allantoinase activity"/>
    <property type="evidence" value="ECO:0007669"/>
    <property type="project" value="TreeGrafter"/>
</dbReference>
<dbReference type="GO" id="GO:0005737">
    <property type="term" value="C:cytoplasm"/>
    <property type="evidence" value="ECO:0007669"/>
    <property type="project" value="TreeGrafter"/>
</dbReference>
<dbReference type="InterPro" id="IPR004722">
    <property type="entry name" value="DHOase"/>
</dbReference>
<dbReference type="EMBL" id="VLLE01000002">
    <property type="protein sequence ID" value="TWI85450.1"/>
    <property type="molecule type" value="Genomic_DNA"/>
</dbReference>
<dbReference type="AlphaFoldDB" id="A0A562SXI2"/>
<evidence type="ECO:0000313" key="4">
    <source>
        <dbReference type="Proteomes" id="UP000316167"/>
    </source>
</evidence>
<name>A0A562SXI2_9BACT</name>
<proteinExistence type="predicted"/>
<dbReference type="CDD" id="cd01317">
    <property type="entry name" value="DHOase_IIa"/>
    <property type="match status" value="1"/>
</dbReference>
<organism evidence="3 4">
    <name type="scientific">Lacibacter cauensis</name>
    <dbReference type="NCBI Taxonomy" id="510947"/>
    <lineage>
        <taxon>Bacteria</taxon>
        <taxon>Pseudomonadati</taxon>
        <taxon>Bacteroidota</taxon>
        <taxon>Chitinophagia</taxon>
        <taxon>Chitinophagales</taxon>
        <taxon>Chitinophagaceae</taxon>
        <taxon>Lacibacter</taxon>
    </lineage>
</organism>
<dbReference type="Proteomes" id="UP000316167">
    <property type="component" value="Unassembled WGS sequence"/>
</dbReference>
<keyword evidence="4" id="KW-1185">Reference proteome</keyword>
<protein>
    <submittedName>
        <fullName evidence="3">Dihydroorotase</fullName>
    </submittedName>
</protein>
<dbReference type="Gene3D" id="2.30.40.10">
    <property type="entry name" value="Urease, subunit C, domain 1"/>
    <property type="match status" value="1"/>
</dbReference>
<dbReference type="Pfam" id="PF12890">
    <property type="entry name" value="DHOase"/>
    <property type="match status" value="1"/>
</dbReference>